<gene>
    <name evidence="2" type="ORF">AVDCRST_MAG93-3009</name>
</gene>
<organism evidence="2">
    <name type="scientific">uncultured Chloroflexia bacterium</name>
    <dbReference type="NCBI Taxonomy" id="1672391"/>
    <lineage>
        <taxon>Bacteria</taxon>
        <taxon>Bacillati</taxon>
        <taxon>Chloroflexota</taxon>
        <taxon>Chloroflexia</taxon>
        <taxon>environmental samples</taxon>
    </lineage>
</organism>
<accession>A0A6J4JIK8</accession>
<proteinExistence type="predicted"/>
<dbReference type="EMBL" id="CADCTR010001032">
    <property type="protein sequence ID" value="CAA9278133.1"/>
    <property type="molecule type" value="Genomic_DNA"/>
</dbReference>
<dbReference type="AlphaFoldDB" id="A0A6J4JIK8"/>
<protein>
    <submittedName>
        <fullName evidence="2">Uncharacterized protein</fullName>
    </submittedName>
</protein>
<feature type="region of interest" description="Disordered" evidence="1">
    <location>
        <begin position="21"/>
        <end position="44"/>
    </location>
</feature>
<sequence length="335" mass="33328">MAINETATGKDSVAVTGTATGENTLGMLGKGDASGVRGDGKNWNGVTGVSQSTIGGAGVVGANDTGVGVRGESKAQFNPAVYGIHTGPQGRGVIGEATDGTGVVGISTTWVGVYAETNAPADAGASGVLGEGKAGGDGVRGYASGRGKAGVAGFHLTNDGPGIFGKGSPAGVFEGDVEVTGDIRFEGDVEVTGDIRLTGGQDVAEDFDVAEGEAIESGTVMVLGEEGVLHQSHQSYDKRVAGVIAGAGDYKPGIVLDKQQSESDRKPIALMGKVFCKVDADLGPIETGDMLTTSDTPGHAMKAADATQAFGAVIGKALRSLPGGRGLVPILVALQ</sequence>
<reference evidence="2" key="1">
    <citation type="submission" date="2020-02" db="EMBL/GenBank/DDBJ databases">
        <authorList>
            <person name="Meier V. D."/>
        </authorList>
    </citation>
    <scope>NUCLEOTIDE SEQUENCE</scope>
    <source>
        <strain evidence="2">AVDCRST_MAG93</strain>
    </source>
</reference>
<evidence type="ECO:0000313" key="2">
    <source>
        <dbReference type="EMBL" id="CAA9278133.1"/>
    </source>
</evidence>
<dbReference type="Gene3D" id="2.40.300.10">
    <property type="entry name" value="Head decoration protein D"/>
    <property type="match status" value="1"/>
</dbReference>
<name>A0A6J4JIK8_9CHLR</name>
<evidence type="ECO:0000256" key="1">
    <source>
        <dbReference type="SAM" id="MobiDB-lite"/>
    </source>
</evidence>